<sequence length="76" mass="8900">MACDIFRHFLQWLRFSSVKRWSPLPLAGVARVIAALKDLSGRLDLRRKLDTRTSSRMLRQLSKLEPIPEKSDKYTE</sequence>
<proteinExistence type="predicted"/>
<comment type="caution">
    <text evidence="1">The sequence shown here is derived from an EMBL/GenBank/DDBJ whole genome shotgun (WGS) entry which is preliminary data.</text>
</comment>
<name>A0ABU6UHS1_9FABA</name>
<dbReference type="Proteomes" id="UP001341840">
    <property type="component" value="Unassembled WGS sequence"/>
</dbReference>
<reference evidence="1 2" key="1">
    <citation type="journal article" date="2023" name="Plants (Basel)">
        <title>Bridging the Gap: Combining Genomics and Transcriptomics Approaches to Understand Stylosanthes scabra, an Orphan Legume from the Brazilian Caatinga.</title>
        <authorList>
            <person name="Ferreira-Neto J.R.C."/>
            <person name="da Silva M.D."/>
            <person name="Binneck E."/>
            <person name="de Melo N.F."/>
            <person name="da Silva R.H."/>
            <person name="de Melo A.L.T.M."/>
            <person name="Pandolfi V."/>
            <person name="Bustamante F.O."/>
            <person name="Brasileiro-Vidal A.C."/>
            <person name="Benko-Iseppon A.M."/>
        </authorList>
    </citation>
    <scope>NUCLEOTIDE SEQUENCE [LARGE SCALE GENOMIC DNA]</scope>
    <source>
        <tissue evidence="1">Leaves</tissue>
    </source>
</reference>
<keyword evidence="2" id="KW-1185">Reference proteome</keyword>
<dbReference type="EMBL" id="JASCZI010121065">
    <property type="protein sequence ID" value="MED6159403.1"/>
    <property type="molecule type" value="Genomic_DNA"/>
</dbReference>
<protein>
    <submittedName>
        <fullName evidence="1">Uncharacterized protein</fullName>
    </submittedName>
</protein>
<organism evidence="1 2">
    <name type="scientific">Stylosanthes scabra</name>
    <dbReference type="NCBI Taxonomy" id="79078"/>
    <lineage>
        <taxon>Eukaryota</taxon>
        <taxon>Viridiplantae</taxon>
        <taxon>Streptophyta</taxon>
        <taxon>Embryophyta</taxon>
        <taxon>Tracheophyta</taxon>
        <taxon>Spermatophyta</taxon>
        <taxon>Magnoliopsida</taxon>
        <taxon>eudicotyledons</taxon>
        <taxon>Gunneridae</taxon>
        <taxon>Pentapetalae</taxon>
        <taxon>rosids</taxon>
        <taxon>fabids</taxon>
        <taxon>Fabales</taxon>
        <taxon>Fabaceae</taxon>
        <taxon>Papilionoideae</taxon>
        <taxon>50 kb inversion clade</taxon>
        <taxon>dalbergioids sensu lato</taxon>
        <taxon>Dalbergieae</taxon>
        <taxon>Pterocarpus clade</taxon>
        <taxon>Stylosanthes</taxon>
    </lineage>
</organism>
<accession>A0ABU6UHS1</accession>
<gene>
    <name evidence="1" type="ORF">PIB30_042028</name>
</gene>
<evidence type="ECO:0000313" key="1">
    <source>
        <dbReference type="EMBL" id="MED6159403.1"/>
    </source>
</evidence>
<evidence type="ECO:0000313" key="2">
    <source>
        <dbReference type="Proteomes" id="UP001341840"/>
    </source>
</evidence>